<sequence>MRASVLLWLLCMAGPVSAADPGLVGRMVPPYPEGLKSNTGSCVGSESGEKEVCARSIATLDDAQDRSLQLFAAELVDRVGEEPRWRITDAVPYPALRPHEQVAIATCQRDGVADAGVVAIVDPAAAGAAAQDMLPALRWALRLDRKTGKFMPVAPASVRCYNEGHGE</sequence>
<proteinExistence type="predicted"/>
<keyword evidence="1" id="KW-0732">Signal</keyword>
<accession>A0ABV7RQP7</accession>
<protein>
    <recommendedName>
        <fullName evidence="4">TonB C-terminal domain-containing protein</fullName>
    </recommendedName>
</protein>
<dbReference type="RefSeq" id="WP_386758698.1">
    <property type="nucleotide sequence ID" value="NZ_JBHRXK010000003.1"/>
</dbReference>
<organism evidence="2 3">
    <name type="scientific">Lysobacter cavernae</name>
    <dbReference type="NCBI Taxonomy" id="1685901"/>
    <lineage>
        <taxon>Bacteria</taxon>
        <taxon>Pseudomonadati</taxon>
        <taxon>Pseudomonadota</taxon>
        <taxon>Gammaproteobacteria</taxon>
        <taxon>Lysobacterales</taxon>
        <taxon>Lysobacteraceae</taxon>
        <taxon>Lysobacter</taxon>
    </lineage>
</organism>
<comment type="caution">
    <text evidence="2">The sequence shown here is derived from an EMBL/GenBank/DDBJ whole genome shotgun (WGS) entry which is preliminary data.</text>
</comment>
<feature type="signal peptide" evidence="1">
    <location>
        <begin position="1"/>
        <end position="18"/>
    </location>
</feature>
<reference evidence="3" key="1">
    <citation type="journal article" date="2019" name="Int. J. Syst. Evol. Microbiol.">
        <title>The Global Catalogue of Microorganisms (GCM) 10K type strain sequencing project: providing services to taxonomists for standard genome sequencing and annotation.</title>
        <authorList>
            <consortium name="The Broad Institute Genomics Platform"/>
            <consortium name="The Broad Institute Genome Sequencing Center for Infectious Disease"/>
            <person name="Wu L."/>
            <person name="Ma J."/>
        </authorList>
    </citation>
    <scope>NUCLEOTIDE SEQUENCE [LARGE SCALE GENOMIC DNA]</scope>
    <source>
        <strain evidence="3">KCTC 42875</strain>
    </source>
</reference>
<keyword evidence="3" id="KW-1185">Reference proteome</keyword>
<evidence type="ECO:0000256" key="1">
    <source>
        <dbReference type="SAM" id="SignalP"/>
    </source>
</evidence>
<feature type="chain" id="PRO_5046634248" description="TonB C-terminal domain-containing protein" evidence="1">
    <location>
        <begin position="19"/>
        <end position="167"/>
    </location>
</feature>
<name>A0ABV7RQP7_9GAMM</name>
<dbReference type="Proteomes" id="UP001595740">
    <property type="component" value="Unassembled WGS sequence"/>
</dbReference>
<dbReference type="EMBL" id="JBHRXK010000003">
    <property type="protein sequence ID" value="MFC3550936.1"/>
    <property type="molecule type" value="Genomic_DNA"/>
</dbReference>
<evidence type="ECO:0000313" key="2">
    <source>
        <dbReference type="EMBL" id="MFC3550936.1"/>
    </source>
</evidence>
<gene>
    <name evidence="2" type="ORF">ACFOLC_07875</name>
</gene>
<evidence type="ECO:0000313" key="3">
    <source>
        <dbReference type="Proteomes" id="UP001595740"/>
    </source>
</evidence>
<evidence type="ECO:0008006" key="4">
    <source>
        <dbReference type="Google" id="ProtNLM"/>
    </source>
</evidence>